<dbReference type="InterPro" id="IPR050738">
    <property type="entry name" value="Sulfatase"/>
</dbReference>
<dbReference type="InterPro" id="IPR000917">
    <property type="entry name" value="Sulfatase_N"/>
</dbReference>
<dbReference type="InterPro" id="IPR017850">
    <property type="entry name" value="Alkaline_phosphatase_core_sf"/>
</dbReference>
<evidence type="ECO:0000256" key="4">
    <source>
        <dbReference type="ARBA" id="ARBA00022837"/>
    </source>
</evidence>
<dbReference type="PROSITE" id="PS00523">
    <property type="entry name" value="SULFATASE_1"/>
    <property type="match status" value="1"/>
</dbReference>
<evidence type="ECO:0000256" key="3">
    <source>
        <dbReference type="ARBA" id="ARBA00022801"/>
    </source>
</evidence>
<evidence type="ECO:0000256" key="2">
    <source>
        <dbReference type="ARBA" id="ARBA00022723"/>
    </source>
</evidence>
<proteinExistence type="inferred from homology"/>
<feature type="chain" id="PRO_5047230385" evidence="5">
    <location>
        <begin position="28"/>
        <end position="533"/>
    </location>
</feature>
<comment type="caution">
    <text evidence="7">The sequence shown here is derived from an EMBL/GenBank/DDBJ whole genome shotgun (WGS) entry which is preliminary data.</text>
</comment>
<evidence type="ECO:0000256" key="5">
    <source>
        <dbReference type="SAM" id="SignalP"/>
    </source>
</evidence>
<dbReference type="PANTHER" id="PTHR42693:SF53">
    <property type="entry name" value="ENDO-4-O-SULFATASE"/>
    <property type="match status" value="1"/>
</dbReference>
<protein>
    <submittedName>
        <fullName evidence="7">Arylsulfatase</fullName>
    </submittedName>
</protein>
<feature type="domain" description="Sulfatase N-terminal" evidence="6">
    <location>
        <begin position="70"/>
        <end position="402"/>
    </location>
</feature>
<comment type="similarity">
    <text evidence="1">Belongs to the sulfatase family.</text>
</comment>
<dbReference type="Proteomes" id="UP000198382">
    <property type="component" value="Unassembled WGS sequence"/>
</dbReference>
<dbReference type="EMBL" id="MUGV01000004">
    <property type="protein sequence ID" value="OXA82140.1"/>
    <property type="molecule type" value="Genomic_DNA"/>
</dbReference>
<dbReference type="Gene3D" id="3.40.720.10">
    <property type="entry name" value="Alkaline Phosphatase, subunit A"/>
    <property type="match status" value="1"/>
</dbReference>
<evidence type="ECO:0000256" key="1">
    <source>
        <dbReference type="ARBA" id="ARBA00008779"/>
    </source>
</evidence>
<name>A0ABX4BVN9_FLAFR</name>
<evidence type="ECO:0000313" key="8">
    <source>
        <dbReference type="Proteomes" id="UP000198382"/>
    </source>
</evidence>
<dbReference type="InterPro" id="IPR024607">
    <property type="entry name" value="Sulfatase_CS"/>
</dbReference>
<dbReference type="RefSeq" id="WP_074657934.1">
    <property type="nucleotide sequence ID" value="NZ_MUGV01000004.1"/>
</dbReference>
<keyword evidence="3" id="KW-0378">Hydrolase</keyword>
<evidence type="ECO:0000313" key="7">
    <source>
        <dbReference type="EMBL" id="OXA82140.1"/>
    </source>
</evidence>
<dbReference type="SUPFAM" id="SSF53649">
    <property type="entry name" value="Alkaline phosphatase-like"/>
    <property type="match status" value="1"/>
</dbReference>
<dbReference type="Gene3D" id="3.30.1120.10">
    <property type="match status" value="1"/>
</dbReference>
<organism evidence="7 8">
    <name type="scientific">Flavobacterium frigidimaris</name>
    <dbReference type="NCBI Taxonomy" id="262320"/>
    <lineage>
        <taxon>Bacteria</taxon>
        <taxon>Pseudomonadati</taxon>
        <taxon>Bacteroidota</taxon>
        <taxon>Flavobacteriia</taxon>
        <taxon>Flavobacteriales</taxon>
        <taxon>Flavobacteriaceae</taxon>
        <taxon>Flavobacterium</taxon>
    </lineage>
</organism>
<dbReference type="PANTHER" id="PTHR42693">
    <property type="entry name" value="ARYLSULFATASE FAMILY MEMBER"/>
    <property type="match status" value="1"/>
</dbReference>
<sequence length="533" mass="59011">MVKRNFTQGILFVFFLVCCIQKSSAQATPLSKAKPIAGKENWQPAVPNPDQEKIAIDKLAALKKKTGKKPNIVWFLIDDMGFGDPGFNGGGASIGAATPNMDRLAREGLLLTSTYSQPTCTPTRSAILTGRIPARTGLTRPILAGDVLTANPWADEISLPKILSQSGYKTVLTGKWHVGELEGMRPFEIGFDEYYGYYAAEKEITQSFDKRRYPDLVLDPFKLEAYNKMGASKDLVHGKKGGKEELVIATKSTDDIAEADERLEAFSIKKIQEFAKSGEPFFLEHAFMKVHTDNFASKRFEGKSDSKYPYKDAVVEVDAIIGELVAELEKNGLLENTFIFITSDNGPQMDSWPDGGYTPFRGSKGSAWEGGTRVPGVAYWKGMITPGRQSAQLFDLMDLYNTSAFIGGAIDKVPTDRPIDGINQTSFLLADNGLSNRDRVYTWVETQLMAIRLHEYKMYFNVTDSEDAHLMIDQSTVTKTGLAPWLFNLYVDPKEYRVMGHALNAWTASLAAEAKLHAATFKKFPPKNVGLGQ</sequence>
<dbReference type="Pfam" id="PF00884">
    <property type="entry name" value="Sulfatase"/>
    <property type="match status" value="1"/>
</dbReference>
<keyword evidence="5" id="KW-0732">Signal</keyword>
<evidence type="ECO:0000259" key="6">
    <source>
        <dbReference type="Pfam" id="PF00884"/>
    </source>
</evidence>
<keyword evidence="8" id="KW-1185">Reference proteome</keyword>
<keyword evidence="2" id="KW-0479">Metal-binding</keyword>
<gene>
    <name evidence="7" type="ORF">B0A65_01930</name>
</gene>
<keyword evidence="4" id="KW-0106">Calcium</keyword>
<accession>A0ABX4BVN9</accession>
<feature type="signal peptide" evidence="5">
    <location>
        <begin position="1"/>
        <end position="27"/>
    </location>
</feature>
<reference evidence="7 8" key="1">
    <citation type="submission" date="2016-11" db="EMBL/GenBank/DDBJ databases">
        <title>Whole genomes of Flavobacteriaceae.</title>
        <authorList>
            <person name="Stine C."/>
            <person name="Li C."/>
            <person name="Tadesse D."/>
        </authorList>
    </citation>
    <scope>NUCLEOTIDE SEQUENCE [LARGE SCALE GENOMIC DNA]</scope>
    <source>
        <strain evidence="7 8">DSM 15937</strain>
    </source>
</reference>
<dbReference type="CDD" id="cd16142">
    <property type="entry name" value="ARS_like"/>
    <property type="match status" value="1"/>
</dbReference>